<accession>A0A6A7G666</accession>
<sequence length="583" mass="65210">MASHHHEARASSVTTSNMKTSAVMVLLAWCCLLSQTLASIEKRNAEEDNYYDDEPPPTLSPDFNICDIKGSYPIYCYCNNINPNEATEGNCWIIDDMSNAQNQHIWEGLSTQSGIQSLTLHLRSDGILHRIPTVAIQHLPNIKSFEVQYGTIKGILPFNFANSTTLETISLARNSIEKLQKNAFAHLPSLSTLNFGENHLTDIRRGVFAHLPKLTHLSIDRNNITGIEDRAFVELHNLIELKLFTNQIKAIVPATFKGLKNLRLLDLHMNRLEVIGDLTFRALKSLQELDLHGNSIKYLAPDSFVGLLKLKTLNLQDNKLLSLEPTVFAETNNIMKLDLRYNVLETIIEDTMLPLLDNLNDPHMQFFADGNSFRCDDRLTWVFRLMNSTNSSHVRRSLKDIHCYLDGAPLPTRLTTVDTVTDDYVTTPLGIGPKIQLLRLKVFELPDHTRTQIPSTIDPDCEPTDNMIDTSSVDSSYRPARPRGNTRRRNHRGRARRPVDPSESSNINEPQSDTSMTAAESKSVNLKTEAMQGGSSKVAEPAQAEPVHEGRGGPPNGGTSNVFKSTGTWVLMLCLLALNLAMH</sequence>
<dbReference type="Gene3D" id="3.80.10.10">
    <property type="entry name" value="Ribonuclease Inhibitor"/>
    <property type="match status" value="2"/>
</dbReference>
<feature type="region of interest" description="Disordered" evidence="3">
    <location>
        <begin position="451"/>
        <end position="560"/>
    </location>
</feature>
<feature type="chain" id="PRO_5025363952" evidence="4">
    <location>
        <begin position="39"/>
        <end position="583"/>
    </location>
</feature>
<keyword evidence="1" id="KW-0433">Leucine-rich repeat</keyword>
<dbReference type="SMART" id="SM00369">
    <property type="entry name" value="LRR_TYP"/>
    <property type="match status" value="7"/>
</dbReference>
<dbReference type="InterPro" id="IPR032675">
    <property type="entry name" value="LRR_dom_sf"/>
</dbReference>
<evidence type="ECO:0000256" key="2">
    <source>
        <dbReference type="ARBA" id="ARBA00022737"/>
    </source>
</evidence>
<dbReference type="InterPro" id="IPR001611">
    <property type="entry name" value="Leu-rich_rpt"/>
</dbReference>
<reference evidence="5" key="1">
    <citation type="submission" date="2017-11" db="EMBL/GenBank/DDBJ databases">
        <title>The sensing device of the deep-sea amphipod.</title>
        <authorList>
            <person name="Kobayashi H."/>
            <person name="Nagahama T."/>
            <person name="Arai W."/>
            <person name="Sasagawa Y."/>
            <person name="Umeda M."/>
            <person name="Hayashi T."/>
            <person name="Nikaido I."/>
            <person name="Watanabe H."/>
            <person name="Oguri K."/>
            <person name="Kitazato H."/>
            <person name="Fujioka K."/>
            <person name="Kido Y."/>
            <person name="Takami H."/>
        </authorList>
    </citation>
    <scope>NUCLEOTIDE SEQUENCE</scope>
    <source>
        <tissue evidence="5">Whole body</tissue>
    </source>
</reference>
<name>A0A6A7G666_9CRUS</name>
<keyword evidence="2" id="KW-0677">Repeat</keyword>
<dbReference type="Pfam" id="PF13855">
    <property type="entry name" value="LRR_8"/>
    <property type="match status" value="2"/>
</dbReference>
<dbReference type="InterPro" id="IPR003591">
    <property type="entry name" value="Leu-rich_rpt_typical-subtyp"/>
</dbReference>
<evidence type="ECO:0000256" key="4">
    <source>
        <dbReference type="SAM" id="SignalP"/>
    </source>
</evidence>
<evidence type="ECO:0000256" key="1">
    <source>
        <dbReference type="ARBA" id="ARBA00022614"/>
    </source>
</evidence>
<keyword evidence="4" id="KW-0732">Signal</keyword>
<feature type="signal peptide" evidence="4">
    <location>
        <begin position="1"/>
        <end position="38"/>
    </location>
</feature>
<feature type="compositionally biased region" description="Basic residues" evidence="3">
    <location>
        <begin position="480"/>
        <end position="496"/>
    </location>
</feature>
<evidence type="ECO:0000256" key="3">
    <source>
        <dbReference type="SAM" id="MobiDB-lite"/>
    </source>
</evidence>
<dbReference type="PROSITE" id="PS51450">
    <property type="entry name" value="LRR"/>
    <property type="match status" value="3"/>
</dbReference>
<evidence type="ECO:0000313" key="5">
    <source>
        <dbReference type="EMBL" id="LAC26598.1"/>
    </source>
</evidence>
<dbReference type="SUPFAM" id="SSF52058">
    <property type="entry name" value="L domain-like"/>
    <property type="match status" value="1"/>
</dbReference>
<proteinExistence type="evidence at transcript level"/>
<dbReference type="PANTHER" id="PTHR24366:SF96">
    <property type="entry name" value="LEUCINE RICH REPEAT CONTAINING 53"/>
    <property type="match status" value="1"/>
</dbReference>
<dbReference type="AlphaFoldDB" id="A0A6A7G666"/>
<protein>
    <submittedName>
        <fullName evidence="5">Connectin-like</fullName>
    </submittedName>
</protein>
<dbReference type="PANTHER" id="PTHR24366">
    <property type="entry name" value="IG(IMMUNOGLOBULIN) AND LRR(LEUCINE RICH REPEAT) DOMAINS"/>
    <property type="match status" value="1"/>
</dbReference>
<organism evidence="5">
    <name type="scientific">Hirondellea gigas</name>
    <dbReference type="NCBI Taxonomy" id="1518452"/>
    <lineage>
        <taxon>Eukaryota</taxon>
        <taxon>Metazoa</taxon>
        <taxon>Ecdysozoa</taxon>
        <taxon>Arthropoda</taxon>
        <taxon>Crustacea</taxon>
        <taxon>Multicrustacea</taxon>
        <taxon>Malacostraca</taxon>
        <taxon>Eumalacostraca</taxon>
        <taxon>Peracarida</taxon>
        <taxon>Amphipoda</taxon>
        <taxon>Amphilochidea</taxon>
        <taxon>Lysianassida</taxon>
        <taxon>Lysianassidira</taxon>
        <taxon>Lysianassoidea</taxon>
        <taxon>Lysianassidae</taxon>
        <taxon>Hirondellea</taxon>
    </lineage>
</organism>
<dbReference type="EMBL" id="IACT01007484">
    <property type="protein sequence ID" value="LAC26598.1"/>
    <property type="molecule type" value="mRNA"/>
</dbReference>
<feature type="compositionally biased region" description="Polar residues" evidence="3">
    <location>
        <begin position="502"/>
        <end position="526"/>
    </location>
</feature>